<dbReference type="InterPro" id="IPR007899">
    <property type="entry name" value="CHAD_dom"/>
</dbReference>
<reference evidence="2" key="1">
    <citation type="submission" date="2022-02" db="EMBL/GenBank/DDBJ databases">
        <title>Coral-associated bacteria.</title>
        <authorList>
            <person name="Tang K."/>
            <person name="Wang X."/>
        </authorList>
    </citation>
    <scope>NUCLEOTIDE SEQUENCE</scope>
    <source>
        <strain evidence="2">SCSIO 43006</strain>
    </source>
</reference>
<dbReference type="PANTHER" id="PTHR39339:SF1">
    <property type="entry name" value="CHAD DOMAIN-CONTAINING PROTEIN"/>
    <property type="match status" value="1"/>
</dbReference>
<protein>
    <submittedName>
        <fullName evidence="2">CHAD domain-containing protein</fullName>
    </submittedName>
</protein>
<dbReference type="PANTHER" id="PTHR39339">
    <property type="entry name" value="SLR1444 PROTEIN"/>
    <property type="match status" value="1"/>
</dbReference>
<keyword evidence="3" id="KW-1185">Reference proteome</keyword>
<organism evidence="2 3">
    <name type="scientific">Microbulbifer variabilis</name>
    <dbReference type="NCBI Taxonomy" id="266805"/>
    <lineage>
        <taxon>Bacteria</taxon>
        <taxon>Pseudomonadati</taxon>
        <taxon>Pseudomonadota</taxon>
        <taxon>Gammaproteobacteria</taxon>
        <taxon>Cellvibrionales</taxon>
        <taxon>Microbulbiferaceae</taxon>
        <taxon>Microbulbifer</taxon>
    </lineage>
</organism>
<evidence type="ECO:0000259" key="1">
    <source>
        <dbReference type="PROSITE" id="PS51708"/>
    </source>
</evidence>
<proteinExistence type="predicted"/>
<accession>A0ABY4VE53</accession>
<dbReference type="Proteomes" id="UP001055658">
    <property type="component" value="Chromosome"/>
</dbReference>
<sequence>MDYRLDSDMPAALSLRTAARAEIRAACDNARLLPGEHAVHELRKHCKKLRALLRLIFPKENSLFQLENDRYRKLARSLSAGRDLVSIRTALLTLAPPSHFEKMHRILHQLQRSLQDEESLIRVEGLLHEAQKSIECWPLQNTDWGDIDVGYLRGYQRARKAWVEAREGDNAHKLHQLRKRIKDHWYHSRLLREKHPQSVALRCEPLKQLAQLLGDWRDLYLLCRFAITVGEPLGEELIKLLEMGDWHKMRLRRKIEDGCAIFFAHKTLVI</sequence>
<dbReference type="PROSITE" id="PS51708">
    <property type="entry name" value="CHAD"/>
    <property type="match status" value="1"/>
</dbReference>
<dbReference type="Gene3D" id="1.40.20.10">
    <property type="entry name" value="CHAD domain"/>
    <property type="match status" value="1"/>
</dbReference>
<dbReference type="Pfam" id="PF05235">
    <property type="entry name" value="CHAD"/>
    <property type="match status" value="1"/>
</dbReference>
<evidence type="ECO:0000313" key="2">
    <source>
        <dbReference type="EMBL" id="USD21428.1"/>
    </source>
</evidence>
<gene>
    <name evidence="2" type="ORF">MJO52_20610</name>
</gene>
<dbReference type="RefSeq" id="WP_252083835.1">
    <property type="nucleotide sequence ID" value="NZ_CP092418.1"/>
</dbReference>
<dbReference type="SMART" id="SM00880">
    <property type="entry name" value="CHAD"/>
    <property type="match status" value="1"/>
</dbReference>
<dbReference type="InterPro" id="IPR038186">
    <property type="entry name" value="CHAD_dom_sf"/>
</dbReference>
<dbReference type="EMBL" id="CP092418">
    <property type="protein sequence ID" value="USD21428.1"/>
    <property type="molecule type" value="Genomic_DNA"/>
</dbReference>
<feature type="domain" description="CHAD" evidence="1">
    <location>
        <begin position="8"/>
        <end position="268"/>
    </location>
</feature>
<name>A0ABY4VE53_9GAMM</name>
<evidence type="ECO:0000313" key="3">
    <source>
        <dbReference type="Proteomes" id="UP001055658"/>
    </source>
</evidence>